<evidence type="ECO:0000313" key="6">
    <source>
        <dbReference type="Proteomes" id="UP001595526"/>
    </source>
</evidence>
<evidence type="ECO:0000256" key="2">
    <source>
        <dbReference type="ARBA" id="ARBA00023125"/>
    </source>
</evidence>
<dbReference type="PANTHER" id="PTHR43280">
    <property type="entry name" value="ARAC-FAMILY TRANSCRIPTIONAL REGULATOR"/>
    <property type="match status" value="1"/>
</dbReference>
<dbReference type="EMBL" id="JBHRTA010000016">
    <property type="protein sequence ID" value="MFC3197109.1"/>
    <property type="molecule type" value="Genomic_DNA"/>
</dbReference>
<dbReference type="PANTHER" id="PTHR43280:SF2">
    <property type="entry name" value="HTH-TYPE TRANSCRIPTIONAL REGULATOR EXSA"/>
    <property type="match status" value="1"/>
</dbReference>
<sequence length="357" mass="40846">MTAVPARFSDTALLPDAPRGAGFLGLYARMQLPFRLHIASHYPHANESQRLPADCSYRIAYATARCWRGDGWWVAEQWHDARHAYPYLIEVYTTKRLRFTVECLREDLHWLYTMAGAFRLGRQTNADHLWLYADEHTQVLATEGHYEIQLESGRHLLFGFVVEQGWPRRYAATSLAYLYAFERDGGRTCRSTPHLPITPAMRAQLLSLATIPPQEGMVQDAAIYRPVAQLTQLTRDAHEGAGAHAARSFQLAQAVRGYLRDAAKNAGRPPAITQLAAHFHVTPDYLSRVHRMHYGQNLQSYLMRLRLNEAFRLLTEEGLTASAVAYRLEFTDLSAFGKLFRKQFKKTPSSVRKKHRY</sequence>
<feature type="domain" description="HTH araC/xylS-type" evidence="4">
    <location>
        <begin position="253"/>
        <end position="354"/>
    </location>
</feature>
<reference evidence="6" key="1">
    <citation type="journal article" date="2019" name="Int. J. Syst. Evol. Microbiol.">
        <title>The Global Catalogue of Microorganisms (GCM) 10K type strain sequencing project: providing services to taxonomists for standard genome sequencing and annotation.</title>
        <authorList>
            <consortium name="The Broad Institute Genomics Platform"/>
            <consortium name="The Broad Institute Genome Sequencing Center for Infectious Disease"/>
            <person name="Wu L."/>
            <person name="Ma J."/>
        </authorList>
    </citation>
    <scope>NUCLEOTIDE SEQUENCE [LARGE SCALE GENOMIC DNA]</scope>
    <source>
        <strain evidence="6">KCTC 52416</strain>
    </source>
</reference>
<dbReference type="Gene3D" id="1.10.10.60">
    <property type="entry name" value="Homeodomain-like"/>
    <property type="match status" value="2"/>
</dbReference>
<dbReference type="PROSITE" id="PS01124">
    <property type="entry name" value="HTH_ARAC_FAMILY_2"/>
    <property type="match status" value="1"/>
</dbReference>
<keyword evidence="1" id="KW-0805">Transcription regulation</keyword>
<protein>
    <submittedName>
        <fullName evidence="5">Helix-turn-helix domain-containing protein</fullName>
    </submittedName>
</protein>
<dbReference type="Pfam" id="PF12833">
    <property type="entry name" value="HTH_18"/>
    <property type="match status" value="1"/>
</dbReference>
<accession>A0ABV7JGL9</accession>
<keyword evidence="3" id="KW-0804">Transcription</keyword>
<evidence type="ECO:0000256" key="1">
    <source>
        <dbReference type="ARBA" id="ARBA00023015"/>
    </source>
</evidence>
<comment type="caution">
    <text evidence="5">The sequence shown here is derived from an EMBL/GenBank/DDBJ whole genome shotgun (WGS) entry which is preliminary data.</text>
</comment>
<evidence type="ECO:0000259" key="4">
    <source>
        <dbReference type="PROSITE" id="PS01124"/>
    </source>
</evidence>
<organism evidence="5 6">
    <name type="scientific">Parapedobacter deserti</name>
    <dbReference type="NCBI Taxonomy" id="1912957"/>
    <lineage>
        <taxon>Bacteria</taxon>
        <taxon>Pseudomonadati</taxon>
        <taxon>Bacteroidota</taxon>
        <taxon>Sphingobacteriia</taxon>
        <taxon>Sphingobacteriales</taxon>
        <taxon>Sphingobacteriaceae</taxon>
        <taxon>Parapedobacter</taxon>
    </lineage>
</organism>
<proteinExistence type="predicted"/>
<dbReference type="Proteomes" id="UP001595526">
    <property type="component" value="Unassembled WGS sequence"/>
</dbReference>
<dbReference type="SMART" id="SM00342">
    <property type="entry name" value="HTH_ARAC"/>
    <property type="match status" value="1"/>
</dbReference>
<name>A0ABV7JGL9_9SPHI</name>
<keyword evidence="2" id="KW-0238">DNA-binding</keyword>
<gene>
    <name evidence="5" type="ORF">ACFOET_05765</name>
</gene>
<evidence type="ECO:0000256" key="3">
    <source>
        <dbReference type="ARBA" id="ARBA00023163"/>
    </source>
</evidence>
<dbReference type="InterPro" id="IPR009057">
    <property type="entry name" value="Homeodomain-like_sf"/>
</dbReference>
<evidence type="ECO:0000313" key="5">
    <source>
        <dbReference type="EMBL" id="MFC3197109.1"/>
    </source>
</evidence>
<dbReference type="SUPFAM" id="SSF46689">
    <property type="entry name" value="Homeodomain-like"/>
    <property type="match status" value="1"/>
</dbReference>
<dbReference type="InterPro" id="IPR018060">
    <property type="entry name" value="HTH_AraC"/>
</dbReference>
<keyword evidence="6" id="KW-1185">Reference proteome</keyword>